<dbReference type="KEGG" id="loc:107079233"/>
<keyword evidence="8" id="KW-0675">Receptor</keyword>
<dbReference type="EMBL" id="AHAT01041421">
    <property type="status" value="NOT_ANNOTATED_CDS"/>
    <property type="molecule type" value="Genomic_DNA"/>
</dbReference>
<keyword evidence="6" id="KW-0472">Membrane</keyword>
<evidence type="ECO:0000313" key="14">
    <source>
        <dbReference type="Proteomes" id="UP000018468"/>
    </source>
</evidence>
<dbReference type="InterPro" id="IPR013783">
    <property type="entry name" value="Ig-like_fold"/>
</dbReference>
<dbReference type="InterPro" id="IPR051713">
    <property type="entry name" value="T-cell_Activation_Regulation"/>
</dbReference>
<dbReference type="GO" id="GO:0001817">
    <property type="term" value="P:regulation of cytokine production"/>
    <property type="evidence" value="ECO:0000318"/>
    <property type="project" value="GO_Central"/>
</dbReference>
<dbReference type="PANTHER" id="PTHR25466">
    <property type="entry name" value="T-LYMPHOCYTE ACTIVATION ANTIGEN"/>
    <property type="match status" value="1"/>
</dbReference>
<organism evidence="13 14">
    <name type="scientific">Lepisosteus oculatus</name>
    <name type="common">Spotted gar</name>
    <dbReference type="NCBI Taxonomy" id="7918"/>
    <lineage>
        <taxon>Eukaryota</taxon>
        <taxon>Metazoa</taxon>
        <taxon>Chordata</taxon>
        <taxon>Craniata</taxon>
        <taxon>Vertebrata</taxon>
        <taxon>Euteleostomi</taxon>
        <taxon>Actinopterygii</taxon>
        <taxon>Neopterygii</taxon>
        <taxon>Holostei</taxon>
        <taxon>Semionotiformes</taxon>
        <taxon>Lepisosteidae</taxon>
        <taxon>Lepisosteus</taxon>
    </lineage>
</organism>
<reference evidence="13" key="2">
    <citation type="submission" date="2025-08" db="UniProtKB">
        <authorList>
            <consortium name="Ensembl"/>
        </authorList>
    </citation>
    <scope>IDENTIFICATION</scope>
</reference>
<dbReference type="FunFam" id="2.60.40.10:FF:000142">
    <property type="entry name" value="V-set domain-containing T-cell activation inhibitor 1"/>
    <property type="match status" value="1"/>
</dbReference>
<dbReference type="AlphaFoldDB" id="W5MYY7"/>
<dbReference type="Ensembl" id="ENSLOCT00000013625.1">
    <property type="protein sequence ID" value="ENSLOCP00000013596.1"/>
    <property type="gene ID" value="ENSLOCG00000011074.1"/>
</dbReference>
<name>W5MYY7_LEPOC</name>
<feature type="chain" id="PRO_5004868520" evidence="11">
    <location>
        <begin position="22"/>
        <end position="174"/>
    </location>
</feature>
<dbReference type="STRING" id="7918.ENSLOCP00000013596"/>
<feature type="domain" description="Ig-like" evidence="12">
    <location>
        <begin position="30"/>
        <end position="121"/>
    </location>
</feature>
<evidence type="ECO:0000259" key="12">
    <source>
        <dbReference type="PROSITE" id="PS50835"/>
    </source>
</evidence>
<keyword evidence="4 11" id="KW-0732">Signal</keyword>
<dbReference type="GO" id="GO:0009897">
    <property type="term" value="C:external side of plasma membrane"/>
    <property type="evidence" value="ECO:0000318"/>
    <property type="project" value="GO_Central"/>
</dbReference>
<protein>
    <submittedName>
        <fullName evidence="13">V-set domain-containing T-cell activation inhibitor 1-like</fullName>
    </submittedName>
</protein>
<reference evidence="14" key="1">
    <citation type="submission" date="2011-12" db="EMBL/GenBank/DDBJ databases">
        <title>The Draft Genome of Lepisosteus oculatus.</title>
        <authorList>
            <consortium name="The Broad Institute Genome Assembly &amp; Analysis Group"/>
            <consortium name="Computational R&amp;D Group"/>
            <consortium name="and Sequencing Platform"/>
            <person name="Di Palma F."/>
            <person name="Alfoldi J."/>
            <person name="Johnson J."/>
            <person name="Berlin A."/>
            <person name="Gnerre S."/>
            <person name="Jaffe D."/>
            <person name="MacCallum I."/>
            <person name="Young S."/>
            <person name="Walker B.J."/>
            <person name="Lander E.S."/>
            <person name="Lindblad-Toh K."/>
        </authorList>
    </citation>
    <scope>NUCLEOTIDE SEQUENCE [LARGE SCALE GENOMIC DNA]</scope>
</reference>
<evidence type="ECO:0000256" key="5">
    <source>
        <dbReference type="ARBA" id="ARBA00022989"/>
    </source>
</evidence>
<keyword evidence="5" id="KW-1133">Transmembrane helix</keyword>
<evidence type="ECO:0000256" key="4">
    <source>
        <dbReference type="ARBA" id="ARBA00022729"/>
    </source>
</evidence>
<dbReference type="InterPro" id="IPR007110">
    <property type="entry name" value="Ig-like_dom"/>
</dbReference>
<evidence type="ECO:0000256" key="11">
    <source>
        <dbReference type="SAM" id="SignalP"/>
    </source>
</evidence>
<dbReference type="Pfam" id="PF07686">
    <property type="entry name" value="V-set"/>
    <property type="match status" value="1"/>
</dbReference>
<evidence type="ECO:0000256" key="8">
    <source>
        <dbReference type="ARBA" id="ARBA00023170"/>
    </source>
</evidence>
<dbReference type="Gene3D" id="2.60.40.10">
    <property type="entry name" value="Immunoglobulins"/>
    <property type="match status" value="1"/>
</dbReference>
<dbReference type="PROSITE" id="PS50835">
    <property type="entry name" value="IG_LIKE"/>
    <property type="match status" value="1"/>
</dbReference>
<accession>W5MYY7</accession>
<evidence type="ECO:0000256" key="2">
    <source>
        <dbReference type="ARBA" id="ARBA00022475"/>
    </source>
</evidence>
<keyword evidence="9" id="KW-0325">Glycoprotein</keyword>
<dbReference type="Bgee" id="ENSLOCG00000011074">
    <property type="expression patterns" value="Expressed in heart and 9 other cell types or tissues"/>
</dbReference>
<proteinExistence type="predicted"/>
<evidence type="ECO:0000313" key="13">
    <source>
        <dbReference type="Ensembl" id="ENSLOCP00000013596.1"/>
    </source>
</evidence>
<evidence type="ECO:0000256" key="7">
    <source>
        <dbReference type="ARBA" id="ARBA00023157"/>
    </source>
</evidence>
<dbReference type="OMA" id="ICTILNY"/>
<dbReference type="InParanoid" id="W5MYY7"/>
<dbReference type="GeneTree" id="ENSGT01140000284718"/>
<evidence type="ECO:0000256" key="10">
    <source>
        <dbReference type="ARBA" id="ARBA00023319"/>
    </source>
</evidence>
<evidence type="ECO:0000256" key="1">
    <source>
        <dbReference type="ARBA" id="ARBA00004251"/>
    </source>
</evidence>
<dbReference type="InterPro" id="IPR003599">
    <property type="entry name" value="Ig_sub"/>
</dbReference>
<dbReference type="GO" id="GO:0005102">
    <property type="term" value="F:signaling receptor binding"/>
    <property type="evidence" value="ECO:0000318"/>
    <property type="project" value="GO_Central"/>
</dbReference>
<dbReference type="GO" id="GO:1903037">
    <property type="term" value="P:regulation of leukocyte cell-cell adhesion"/>
    <property type="evidence" value="ECO:0007669"/>
    <property type="project" value="UniProtKB-ARBA"/>
</dbReference>
<keyword evidence="14" id="KW-1185">Reference proteome</keyword>
<dbReference type="Proteomes" id="UP000018468">
    <property type="component" value="Linkage group LG14"/>
</dbReference>
<reference evidence="13" key="3">
    <citation type="submission" date="2025-09" db="UniProtKB">
        <authorList>
            <consortium name="Ensembl"/>
        </authorList>
    </citation>
    <scope>IDENTIFICATION</scope>
</reference>
<keyword evidence="3" id="KW-0812">Transmembrane</keyword>
<dbReference type="SMART" id="SM00409">
    <property type="entry name" value="IG"/>
    <property type="match status" value="1"/>
</dbReference>
<dbReference type="InterPro" id="IPR013106">
    <property type="entry name" value="Ig_V-set"/>
</dbReference>
<evidence type="ECO:0000256" key="9">
    <source>
        <dbReference type="ARBA" id="ARBA00023180"/>
    </source>
</evidence>
<dbReference type="GO" id="GO:0050863">
    <property type="term" value="P:regulation of T cell activation"/>
    <property type="evidence" value="ECO:0007669"/>
    <property type="project" value="UniProtKB-ARBA"/>
</dbReference>
<dbReference type="SUPFAM" id="SSF48726">
    <property type="entry name" value="Immunoglobulin"/>
    <property type="match status" value="1"/>
</dbReference>
<sequence>MIIRYLTFSLVVVFLTSTVGASPQVNGTSGQSALLPCTSQDRQLNPEETIVYWSLNDRTVHRFRKGKDDLSEQDQYFINRTSLSPEGVKKGNFSLLLKNLNTSDSGEYICTILNYKKFTVELEVKENKNKASTWTYPATKVKDSASNGTGRIRAGIFHLSFLGMLAFYVTSNRN</sequence>
<evidence type="ECO:0000256" key="3">
    <source>
        <dbReference type="ARBA" id="ARBA00022692"/>
    </source>
</evidence>
<dbReference type="InterPro" id="IPR036179">
    <property type="entry name" value="Ig-like_dom_sf"/>
</dbReference>
<keyword evidence="10" id="KW-0393">Immunoglobulin domain</keyword>
<keyword evidence="7" id="KW-1015">Disulfide bond</keyword>
<dbReference type="HOGENOM" id="CLU_1539501_0_0_1"/>
<dbReference type="OrthoDB" id="9898017at2759"/>
<comment type="subcellular location">
    <subcellularLocation>
        <location evidence="1">Cell membrane</location>
        <topology evidence="1">Single-pass type I membrane protein</topology>
    </subcellularLocation>
</comment>
<feature type="signal peptide" evidence="11">
    <location>
        <begin position="1"/>
        <end position="21"/>
    </location>
</feature>
<dbReference type="PANTHER" id="PTHR25466:SF9">
    <property type="entry name" value="FIBRONECTIN TYPE-III DOMAIN-CONTAINING PROTEIN"/>
    <property type="match status" value="1"/>
</dbReference>
<keyword evidence="2" id="KW-1003">Cell membrane</keyword>
<dbReference type="GO" id="GO:0050852">
    <property type="term" value="P:T cell receptor signaling pathway"/>
    <property type="evidence" value="ECO:0000318"/>
    <property type="project" value="GO_Central"/>
</dbReference>
<evidence type="ECO:0000256" key="6">
    <source>
        <dbReference type="ARBA" id="ARBA00023136"/>
    </source>
</evidence>